<name>A0A3E3E020_9FIRM</name>
<evidence type="ECO:0000313" key="2">
    <source>
        <dbReference type="Proteomes" id="UP000260721"/>
    </source>
</evidence>
<comment type="caution">
    <text evidence="1">The sequence shown here is derived from an EMBL/GenBank/DDBJ whole genome shotgun (WGS) entry which is preliminary data.</text>
</comment>
<proteinExistence type="predicted"/>
<sequence>MEQESKLTDNINHPTHYTQGKYEPIEVIADWHLNFNLGNVVKYIARYEYKGNKLQDLKKAQMYLNHEIERLEQ</sequence>
<gene>
    <name evidence="1" type="ORF">DXC78_09350</name>
</gene>
<dbReference type="EMBL" id="QUSK01000021">
    <property type="protein sequence ID" value="RGD74833.1"/>
    <property type="molecule type" value="Genomic_DNA"/>
</dbReference>
<accession>A0A3E3E020</accession>
<protein>
    <submittedName>
        <fullName evidence="1">DUF3310 domain-containing protein</fullName>
    </submittedName>
</protein>
<dbReference type="Proteomes" id="UP000260721">
    <property type="component" value="Unassembled WGS sequence"/>
</dbReference>
<dbReference type="AlphaFoldDB" id="A0A3E3E020"/>
<organism evidence="1 2">
    <name type="scientific">Faecalicoccus pleomorphus</name>
    <dbReference type="NCBI Taxonomy" id="1323"/>
    <lineage>
        <taxon>Bacteria</taxon>
        <taxon>Bacillati</taxon>
        <taxon>Bacillota</taxon>
        <taxon>Erysipelotrichia</taxon>
        <taxon>Erysipelotrichales</taxon>
        <taxon>Erysipelotrichaceae</taxon>
        <taxon>Faecalicoccus</taxon>
    </lineage>
</organism>
<dbReference type="Pfam" id="PF11753">
    <property type="entry name" value="DUF3310"/>
    <property type="match status" value="1"/>
</dbReference>
<dbReference type="InterPro" id="IPR021739">
    <property type="entry name" value="SaV-like"/>
</dbReference>
<reference evidence="1 2" key="1">
    <citation type="submission" date="2018-08" db="EMBL/GenBank/DDBJ databases">
        <title>A genome reference for cultivated species of the human gut microbiota.</title>
        <authorList>
            <person name="Zou Y."/>
            <person name="Xue W."/>
            <person name="Luo G."/>
        </authorList>
    </citation>
    <scope>NUCLEOTIDE SEQUENCE [LARGE SCALE GENOMIC DNA]</scope>
    <source>
        <strain evidence="1 2">TF08-11</strain>
    </source>
</reference>
<evidence type="ECO:0000313" key="1">
    <source>
        <dbReference type="EMBL" id="RGD74833.1"/>
    </source>
</evidence>